<keyword evidence="1" id="KW-0472">Membrane</keyword>
<feature type="transmembrane region" description="Helical" evidence="1">
    <location>
        <begin position="126"/>
        <end position="148"/>
    </location>
</feature>
<feature type="transmembrane region" description="Helical" evidence="1">
    <location>
        <begin position="284"/>
        <end position="307"/>
    </location>
</feature>
<reference evidence="2 3" key="1">
    <citation type="journal article" date="2011" name="J. Bacteriol.">
        <title>Complete genome sequence of the thermoacidophilic crenarchaeon Thermoproteus uzoniensis 768-20.</title>
        <authorList>
            <person name="Mardanov A.V."/>
            <person name="Gumerov V.M."/>
            <person name="Beletsky A.V."/>
            <person name="Prokofeva M.I."/>
            <person name="Bonch-Osmolovskaya E.A."/>
            <person name="Ravin N.V."/>
            <person name="Skryabin K.G."/>
        </authorList>
    </citation>
    <scope>NUCLEOTIDE SEQUENCE [LARGE SCALE GENOMIC DNA]</scope>
    <source>
        <strain evidence="2 3">768-20</strain>
    </source>
</reference>
<dbReference type="InterPro" id="IPR052528">
    <property type="entry name" value="Sugar_transport-like"/>
</dbReference>
<name>F2L0E9_THEU7</name>
<evidence type="ECO:0000256" key="1">
    <source>
        <dbReference type="SAM" id="Phobius"/>
    </source>
</evidence>
<protein>
    <submittedName>
        <fullName evidence="2">Major facilitator superfamily MFS_1</fullName>
    </submittedName>
</protein>
<feature type="transmembrane region" description="Helical" evidence="1">
    <location>
        <begin position="36"/>
        <end position="55"/>
    </location>
</feature>
<dbReference type="Gene3D" id="1.20.1250.20">
    <property type="entry name" value="MFS general substrate transporter like domains"/>
    <property type="match status" value="2"/>
</dbReference>
<dbReference type="STRING" id="999630.TUZN_1152"/>
<feature type="transmembrane region" description="Helical" evidence="1">
    <location>
        <begin position="67"/>
        <end position="86"/>
    </location>
</feature>
<feature type="transmembrane region" description="Helical" evidence="1">
    <location>
        <begin position="319"/>
        <end position="343"/>
    </location>
</feature>
<dbReference type="RefSeq" id="WP_013679967.1">
    <property type="nucleotide sequence ID" value="NC_015315.1"/>
</dbReference>
<dbReference type="GeneID" id="10360680"/>
<feature type="transmembrane region" description="Helical" evidence="1">
    <location>
        <begin position="195"/>
        <end position="216"/>
    </location>
</feature>
<dbReference type="PANTHER" id="PTHR23526:SF2">
    <property type="entry name" value="MAJOR FACILITATOR SUPERFAMILY (MFS) PROFILE DOMAIN-CONTAINING PROTEIN"/>
    <property type="match status" value="1"/>
</dbReference>
<feature type="transmembrane region" description="Helical" evidence="1">
    <location>
        <begin position="154"/>
        <end position="174"/>
    </location>
</feature>
<feature type="transmembrane region" description="Helical" evidence="1">
    <location>
        <begin position="92"/>
        <end position="114"/>
    </location>
</feature>
<keyword evidence="1" id="KW-1133">Transmembrane helix</keyword>
<keyword evidence="1" id="KW-0812">Transmembrane</keyword>
<dbReference type="EMBL" id="CP002590">
    <property type="protein sequence ID" value="AEA12631.1"/>
    <property type="molecule type" value="Genomic_DNA"/>
</dbReference>
<dbReference type="KEGG" id="tuz:TUZN_1152"/>
<dbReference type="Pfam" id="PF07690">
    <property type="entry name" value="MFS_1"/>
    <property type="match status" value="1"/>
</dbReference>
<dbReference type="HOGENOM" id="CLU_062161_0_0_2"/>
<gene>
    <name evidence="2" type="ordered locus">TUZN_1152</name>
</gene>
<proteinExistence type="predicted"/>
<feature type="transmembrane region" description="Helical" evidence="1">
    <location>
        <begin position="7"/>
        <end position="30"/>
    </location>
</feature>
<dbReference type="InterPro" id="IPR036259">
    <property type="entry name" value="MFS_trans_sf"/>
</dbReference>
<evidence type="ECO:0000313" key="3">
    <source>
        <dbReference type="Proteomes" id="UP000008138"/>
    </source>
</evidence>
<dbReference type="InterPro" id="IPR011701">
    <property type="entry name" value="MFS"/>
</dbReference>
<organism evidence="2 3">
    <name type="scientific">Thermoproteus uzoniensis (strain 768-20)</name>
    <dbReference type="NCBI Taxonomy" id="999630"/>
    <lineage>
        <taxon>Archaea</taxon>
        <taxon>Thermoproteota</taxon>
        <taxon>Thermoprotei</taxon>
        <taxon>Thermoproteales</taxon>
        <taxon>Thermoproteaceae</taxon>
        <taxon>Thermoproteus</taxon>
    </lineage>
</organism>
<accession>F2L0E9</accession>
<feature type="transmembrane region" description="Helical" evidence="1">
    <location>
        <begin position="257"/>
        <end position="278"/>
    </location>
</feature>
<dbReference type="PANTHER" id="PTHR23526">
    <property type="entry name" value="INTEGRAL MEMBRANE TRANSPORT PROTEIN-RELATED"/>
    <property type="match status" value="1"/>
</dbReference>
<dbReference type="GO" id="GO:0022857">
    <property type="term" value="F:transmembrane transporter activity"/>
    <property type="evidence" value="ECO:0007669"/>
    <property type="project" value="InterPro"/>
</dbReference>
<dbReference type="SUPFAM" id="SSF103473">
    <property type="entry name" value="MFS general substrate transporter"/>
    <property type="match status" value="1"/>
</dbReference>
<dbReference type="eggNOG" id="arCOG00138">
    <property type="taxonomic scope" value="Archaea"/>
</dbReference>
<reference key="2">
    <citation type="submission" date="2011-03" db="EMBL/GenBank/DDBJ databases">
        <title>Complete genome sequence of the thermoacidophilic crenarchaeon Thermoproteus uzoniensis 768-20.</title>
        <authorList>
            <person name="Mardanov A.V."/>
            <person name="Gumerov V.M."/>
            <person name="Beletsky A.V."/>
            <person name="Prokofeva M.I."/>
            <person name="Bonch-Osmolovskaya E.A."/>
            <person name="Ravin N.V."/>
            <person name="Skryabin K.G."/>
        </authorList>
    </citation>
    <scope>NUCLEOTIDE SEQUENCE</scope>
    <source>
        <strain>768-20</strain>
    </source>
</reference>
<feature type="transmembrane region" description="Helical" evidence="1">
    <location>
        <begin position="222"/>
        <end position="245"/>
    </location>
</feature>
<dbReference type="AlphaFoldDB" id="F2L0E9"/>
<keyword evidence="3" id="KW-1185">Reference proteome</keyword>
<dbReference type="Proteomes" id="UP000008138">
    <property type="component" value="Chromosome"/>
</dbReference>
<sequence length="370" mass="40597">MSVLRRLYLYSALQNFANSLYSPFVSFVAASTGVPPLLLGVVSSAGTVFNNISAFLASFRRWRPLKLILFANAASAVALVLMAAFAEVHAAYTAMYAVVTASLGISGYGWSLIMEQYSRERRGISLAEFSFYSTLGGLVATLITGFLIRDDPLAIRLALYAAAALTAANTAQLYKLGIDYSEGPRAPRGGVGRRLLKFYAENFVFMVTWSFAWPLFPLAQVYVFHMTGLQVAIVQIITVASNLAFQRAMGRFVDRHMRLSLFLGRATFMIWPLVYGVATNVYQIYAAYLFYGFGGSISNIAYFAYVVDNAEDRRRAIGYFNLVNALGAAAGAELSSAVLAYMGNYNEELIRRMLVGTAFARLGSSLLFLL</sequence>
<evidence type="ECO:0000313" key="2">
    <source>
        <dbReference type="EMBL" id="AEA12631.1"/>
    </source>
</evidence>